<dbReference type="Proteomes" id="UP000694388">
    <property type="component" value="Unplaced"/>
</dbReference>
<evidence type="ECO:0000256" key="8">
    <source>
        <dbReference type="SAM" id="MobiDB-lite"/>
    </source>
</evidence>
<keyword evidence="6" id="KW-0560">Oxidoreductase</keyword>
<dbReference type="AlphaFoldDB" id="A0A8C4Q542"/>
<evidence type="ECO:0000256" key="3">
    <source>
        <dbReference type="ARBA" id="ARBA00006743"/>
    </source>
</evidence>
<reference evidence="10" key="1">
    <citation type="submission" date="2025-08" db="UniProtKB">
        <authorList>
            <consortium name="Ensembl"/>
        </authorList>
    </citation>
    <scope>IDENTIFICATION</scope>
</reference>
<evidence type="ECO:0000313" key="11">
    <source>
        <dbReference type="Proteomes" id="UP000694388"/>
    </source>
</evidence>
<reference evidence="10" key="2">
    <citation type="submission" date="2025-09" db="UniProtKB">
        <authorList>
            <consortium name="Ensembl"/>
        </authorList>
    </citation>
    <scope>IDENTIFICATION</scope>
</reference>
<name>A0A8C4Q542_EPTBU</name>
<comment type="cofactor">
    <cofactor evidence="1">
        <name>FAD</name>
        <dbReference type="ChEBI" id="CHEBI:57692"/>
    </cofactor>
</comment>
<dbReference type="GO" id="GO:0035999">
    <property type="term" value="P:tetrahydrofolate interconversion"/>
    <property type="evidence" value="ECO:0007669"/>
    <property type="project" value="UniProtKB-UniPathway"/>
</dbReference>
<feature type="region of interest" description="Disordered" evidence="8">
    <location>
        <begin position="1"/>
        <end position="40"/>
    </location>
</feature>
<protein>
    <submittedName>
        <fullName evidence="10">Methylenetetrahydrofolate reductase (NAD(P)H)</fullName>
    </submittedName>
</protein>
<evidence type="ECO:0000256" key="6">
    <source>
        <dbReference type="ARBA" id="ARBA00023002"/>
    </source>
</evidence>
<proteinExistence type="inferred from homology"/>
<comment type="pathway">
    <text evidence="2 7">One-carbon metabolism; tetrahydrofolate interconversion.</text>
</comment>
<dbReference type="InterPro" id="IPR003171">
    <property type="entry name" value="Mehydrof_redctse-like"/>
</dbReference>
<dbReference type="GO" id="GO:0005829">
    <property type="term" value="C:cytosol"/>
    <property type="evidence" value="ECO:0007669"/>
    <property type="project" value="TreeGrafter"/>
</dbReference>
<organism evidence="10 11">
    <name type="scientific">Eptatretus burgeri</name>
    <name type="common">Inshore hagfish</name>
    <dbReference type="NCBI Taxonomy" id="7764"/>
    <lineage>
        <taxon>Eukaryota</taxon>
        <taxon>Metazoa</taxon>
        <taxon>Chordata</taxon>
        <taxon>Craniata</taxon>
        <taxon>Vertebrata</taxon>
        <taxon>Cyclostomata</taxon>
        <taxon>Myxini</taxon>
        <taxon>Myxiniformes</taxon>
        <taxon>Myxinidae</taxon>
        <taxon>Eptatretinae</taxon>
        <taxon>Eptatretus</taxon>
    </lineage>
</organism>
<keyword evidence="11" id="KW-1185">Reference proteome</keyword>
<dbReference type="CDD" id="cd00537">
    <property type="entry name" value="MTHFR"/>
    <property type="match status" value="1"/>
</dbReference>
<dbReference type="GeneTree" id="ENSGT00390000012490"/>
<evidence type="ECO:0000313" key="10">
    <source>
        <dbReference type="Ensembl" id="ENSEBUP00000009993.1"/>
    </source>
</evidence>
<dbReference type="Ensembl" id="ENSEBUT00000010528.1">
    <property type="protein sequence ID" value="ENSEBUP00000009993.1"/>
    <property type="gene ID" value="ENSEBUG00000006411.1"/>
</dbReference>
<dbReference type="SUPFAM" id="SSF51730">
    <property type="entry name" value="FAD-linked oxidoreductase"/>
    <property type="match status" value="1"/>
</dbReference>
<comment type="similarity">
    <text evidence="3">Belongs to the methylenetetrahydrofolate reductase family.</text>
</comment>
<evidence type="ECO:0000256" key="1">
    <source>
        <dbReference type="ARBA" id="ARBA00001974"/>
    </source>
</evidence>
<evidence type="ECO:0000256" key="7">
    <source>
        <dbReference type="RuleBase" id="RU004254"/>
    </source>
</evidence>
<evidence type="ECO:0000256" key="2">
    <source>
        <dbReference type="ARBA" id="ARBA00004777"/>
    </source>
</evidence>
<dbReference type="OMA" id="AWKEEFY"/>
<keyword evidence="5" id="KW-0274">FAD</keyword>
<dbReference type="Gene3D" id="3.20.20.220">
    <property type="match status" value="1"/>
</dbReference>
<dbReference type="GO" id="GO:0071949">
    <property type="term" value="F:FAD binding"/>
    <property type="evidence" value="ECO:0007669"/>
    <property type="project" value="TreeGrafter"/>
</dbReference>
<evidence type="ECO:0000256" key="5">
    <source>
        <dbReference type="ARBA" id="ARBA00022827"/>
    </source>
</evidence>
<dbReference type="InterPro" id="IPR053806">
    <property type="entry name" value="MTHFR_C"/>
</dbReference>
<feature type="domain" description="MTHFR SAM-binding regulatory" evidence="9">
    <location>
        <begin position="294"/>
        <end position="591"/>
    </location>
</feature>
<evidence type="ECO:0000256" key="4">
    <source>
        <dbReference type="ARBA" id="ARBA00022630"/>
    </source>
</evidence>
<dbReference type="PANTHER" id="PTHR45754:SF3">
    <property type="entry name" value="METHYLENETETRAHYDROFOLATE REDUCTASE (NADPH)"/>
    <property type="match status" value="1"/>
</dbReference>
<dbReference type="Pfam" id="PF02219">
    <property type="entry name" value="MTHFR"/>
    <property type="match status" value="1"/>
</dbReference>
<dbReference type="Pfam" id="PF21895">
    <property type="entry name" value="MTHFR_C"/>
    <property type="match status" value="1"/>
</dbReference>
<dbReference type="UniPathway" id="UPA00193"/>
<dbReference type="InterPro" id="IPR029041">
    <property type="entry name" value="FAD-linked_oxidoreductase-like"/>
</dbReference>
<keyword evidence="4" id="KW-0285">Flavoprotein</keyword>
<dbReference type="GO" id="GO:0004489">
    <property type="term" value="F:methylenetetrahydrofolate reductase [NAD(P)H] activity"/>
    <property type="evidence" value="ECO:0007669"/>
    <property type="project" value="InterPro"/>
</dbReference>
<sequence>SGQMPVGETVESAGKEGRQSGGSQQAVSRRGRRTSGWTPAGLRLREAMEHRLTSGDPWFSFEFFPPRTPNGATNLIARFLFTFNRNFRYLDLSRFQKILNKLLRLGLRSLNTTRSCFEEGEGFHHAGDLVRHIRTEFGDYFDIGVAGYPCGHPEAKSYEEDVMYLKEKVDAGADFVITQLFFSASSFLKFLTDCRRVGITVPIIPGIFPIQSYDSLRQLSRLSGLAVPEELHLAVERVKDDDAAIRNLGVDLAVSLCLELLTAGVSSLHFYTLNREFATETILRRLGLWQQEPRRMLPWAISADARRHAEEVRPIFWATRPKSYVHRTQAWDEFPNGRWGNCASPAFGELKDYYLFYLKGRASKEQLLMEWGPELTSEQDVWDVFTSYITGNPNRQGQKVTCTPWNDEPLSAETLDLRDWLAKLNQRGVLTINSQPRVNGEPSTHPAFGWGPPGGFVYQKAYLEFFTCAENIKALLLVLKRYELRVNYHIISSQGWAVTNLPDFQSVAVTWGVFPGSEVIQPTVVDPVSFTYWKDEAFALWTERWGKIYHEGSQSRSIVSTMRNSYHLVNLVDNNFPFTSCLESILEEMFAARADFHSVLTGKVDEADNGQDGGKQIRKSCGDGNYEGITI</sequence>
<dbReference type="PANTHER" id="PTHR45754">
    <property type="entry name" value="METHYLENETETRAHYDROFOLATE REDUCTASE"/>
    <property type="match status" value="1"/>
</dbReference>
<dbReference type="GO" id="GO:0009086">
    <property type="term" value="P:methionine biosynthetic process"/>
    <property type="evidence" value="ECO:0007669"/>
    <property type="project" value="TreeGrafter"/>
</dbReference>
<accession>A0A8C4Q542</accession>
<evidence type="ECO:0000259" key="9">
    <source>
        <dbReference type="Pfam" id="PF21895"/>
    </source>
</evidence>